<reference evidence="2" key="1">
    <citation type="submission" date="2025-08" db="UniProtKB">
        <authorList>
            <consortium name="RefSeq"/>
        </authorList>
    </citation>
    <scope>IDENTIFICATION</scope>
    <source>
        <tissue evidence="2">Whole organism</tissue>
    </source>
</reference>
<accession>A0A9C6X791</accession>
<dbReference type="AlphaFoldDB" id="A0A9C6X791"/>
<evidence type="ECO:0000313" key="2">
    <source>
        <dbReference type="RefSeq" id="XP_052130520.1"/>
    </source>
</evidence>
<sequence>MEGWGTMRIESQTVRAFCVFPCPWCGAKVFPQFYIEKYKITLCKRCRKCYCKKCLLYYEGADTLDYLLCDAMKVQKLYQLSDTDSFLDEIDKYSNEYLLEIKDAWEYQNRKVDDEQCCLNCFISFNVSCGVCLL</sequence>
<keyword evidence="1" id="KW-1185">Reference proteome</keyword>
<dbReference type="GeneID" id="127751285"/>
<proteinExistence type="predicted"/>
<dbReference type="RefSeq" id="XP_052130520.1">
    <property type="nucleotide sequence ID" value="XM_052274560.1"/>
</dbReference>
<dbReference type="Proteomes" id="UP000504606">
    <property type="component" value="Unplaced"/>
</dbReference>
<dbReference type="KEGG" id="foc:127751285"/>
<protein>
    <submittedName>
        <fullName evidence="2">Uncharacterized protein LOC127751285</fullName>
    </submittedName>
</protein>
<organism evidence="1 2">
    <name type="scientific">Frankliniella occidentalis</name>
    <name type="common">Western flower thrips</name>
    <name type="synonym">Euthrips occidentalis</name>
    <dbReference type="NCBI Taxonomy" id="133901"/>
    <lineage>
        <taxon>Eukaryota</taxon>
        <taxon>Metazoa</taxon>
        <taxon>Ecdysozoa</taxon>
        <taxon>Arthropoda</taxon>
        <taxon>Hexapoda</taxon>
        <taxon>Insecta</taxon>
        <taxon>Pterygota</taxon>
        <taxon>Neoptera</taxon>
        <taxon>Paraneoptera</taxon>
        <taxon>Thysanoptera</taxon>
        <taxon>Terebrantia</taxon>
        <taxon>Thripoidea</taxon>
        <taxon>Thripidae</taxon>
        <taxon>Frankliniella</taxon>
    </lineage>
</organism>
<gene>
    <name evidence="2" type="primary">LOC127751285</name>
</gene>
<name>A0A9C6X791_FRAOC</name>
<evidence type="ECO:0000313" key="1">
    <source>
        <dbReference type="Proteomes" id="UP000504606"/>
    </source>
</evidence>